<dbReference type="GeneID" id="29059393"/>
<reference evidence="7 8" key="1">
    <citation type="submission" date="2016-04" db="EMBL/GenBank/DDBJ databases">
        <title>Comparative genomics of Morganella phages MP1 and MP2 define new clades among the T4 and T7-like Viruses.</title>
        <authorList>
            <person name="Pinto G."/>
            <person name="Oliveira A."/>
            <person name="Malgorzata L."/>
            <person name="Kropinski A."/>
            <person name="Azeredo J."/>
        </authorList>
    </citation>
    <scope>NUCLEOTIDE SEQUENCE [LARGE SCALE GENOMIC DNA]</scope>
</reference>
<comment type="similarity">
    <text evidence="1">Belongs to the T4likevirus baseplate wedge protein gp6 family.</text>
</comment>
<evidence type="ECO:0000313" key="7">
    <source>
        <dbReference type="EMBL" id="ANM46403.1"/>
    </source>
</evidence>
<keyword evidence="1" id="KW-1226">Viral baseplate protein</keyword>
<dbReference type="InterPro" id="IPR049028">
    <property type="entry name" value="gp6_C-II"/>
</dbReference>
<evidence type="ECO:0000259" key="6">
    <source>
        <dbReference type="Pfam" id="PF21871"/>
    </source>
</evidence>
<evidence type="ECO:0000259" key="5">
    <source>
        <dbReference type="Pfam" id="PF21515"/>
    </source>
</evidence>
<feature type="domain" description="Baseplate structural protein gp6 C-terminal" evidence="3">
    <location>
        <begin position="335"/>
        <end position="403"/>
    </location>
</feature>
<evidence type="ECO:0000259" key="4">
    <source>
        <dbReference type="Pfam" id="PF21472"/>
    </source>
</evidence>
<evidence type="ECO:0000259" key="3">
    <source>
        <dbReference type="Pfam" id="PF21387"/>
    </source>
</evidence>
<feature type="domain" description="Baseplate wedge protein gp6" evidence="5">
    <location>
        <begin position="100"/>
        <end position="164"/>
    </location>
</feature>
<comment type="subunit">
    <text evidence="1">Homodimer; each gp6 molecule in the ring interacts with its two neighbors, forming an N-terminal dimer with one and a C-terminal dimer with the other.</text>
</comment>
<feature type="domain" description="Baseplate wedge protein gp6-like N-terminal helical" evidence="2">
    <location>
        <begin position="19"/>
        <end position="92"/>
    </location>
</feature>
<name>A0A192YA59_9CAUD</name>
<dbReference type="GO" id="GO:0098003">
    <property type="term" value="P:viral tail assembly"/>
    <property type="evidence" value="ECO:0007669"/>
    <property type="project" value="UniProtKB-KW"/>
</dbReference>
<organism evidence="7 8">
    <name type="scientific">Morganella phage vB_MmoM_MP1</name>
    <dbReference type="NCBI Taxonomy" id="1852628"/>
    <lineage>
        <taxon>Viruses</taxon>
        <taxon>Duplodnaviria</taxon>
        <taxon>Heunggongvirae</taxon>
        <taxon>Uroviricota</taxon>
        <taxon>Caudoviricetes</taxon>
        <taxon>Pantevenvirales</taxon>
        <taxon>Straboviridae</taxon>
        <taxon>Gualtarvirus</taxon>
        <taxon>Gualtarvirus mp1</taxon>
    </lineage>
</organism>
<gene>
    <name evidence="7" type="ORF">MP1_gp0147</name>
</gene>
<dbReference type="InterPro" id="IPR049026">
    <property type="entry name" value="Gp6-like_N"/>
</dbReference>
<dbReference type="EMBL" id="KX078569">
    <property type="protein sequence ID" value="ANM46403.1"/>
    <property type="molecule type" value="Genomic_DNA"/>
</dbReference>
<keyword evidence="1" id="KW-0946">Virion</keyword>
<comment type="function">
    <text evidence="1">Baseplate protein that is located next to the tail tube (inner baseplate). Involved in the tail assembly. Involved in sheath contraction.</text>
</comment>
<dbReference type="RefSeq" id="YP_009280005.1">
    <property type="nucleotide sequence ID" value="NC_031020.1"/>
</dbReference>
<evidence type="ECO:0000256" key="1">
    <source>
        <dbReference type="HAMAP-Rule" id="MF_04102"/>
    </source>
</evidence>
<comment type="induction">
    <text evidence="1">Expressed in the late phase of the viral replicative cycle.</text>
</comment>
<dbReference type="Proteomes" id="UP000203816">
    <property type="component" value="Segment"/>
</dbReference>
<evidence type="ECO:0000259" key="2">
    <source>
        <dbReference type="Pfam" id="PF21379"/>
    </source>
</evidence>
<comment type="subcellular location">
    <subcellularLocation>
        <location evidence="1">Virion</location>
    </subcellularLocation>
    <text evidence="1">12 copies of gp6 form a continuous ring that makes up most of the inner baseplate.</text>
</comment>
<dbReference type="Pfam" id="PF21515">
    <property type="entry name" value="Gp6_2nd"/>
    <property type="match status" value="1"/>
</dbReference>
<dbReference type="KEGG" id="vg:29059393"/>
<keyword evidence="1" id="KW-1245">Viral tail assembly</keyword>
<protein>
    <recommendedName>
        <fullName evidence="1">Baseplate wedge protein gp6</fullName>
    </recommendedName>
</protein>
<keyword evidence="1" id="KW-1188">Viral release from host cell</keyword>
<dbReference type="InterPro" id="IPR049027">
    <property type="entry name" value="Gp6_C-I"/>
</dbReference>
<dbReference type="OrthoDB" id="668at10239"/>
<dbReference type="Pfam" id="PF21387">
    <property type="entry name" value="Gp6_C-I"/>
    <property type="match status" value="1"/>
</dbReference>
<dbReference type="Pfam" id="PF21472">
    <property type="entry name" value="gp6_C-domII"/>
    <property type="match status" value="1"/>
</dbReference>
<dbReference type="InterPro" id="IPR034698">
    <property type="entry name" value="GP6_T4"/>
</dbReference>
<sequence length="635" mass="72365">MNNLKRQVNNIPEVFNSATFEELKTDFVNWLRSQDEFQDYDFKGSRLNVLLDLLAYSNLYIQQFSNSALFESFIRTANLRSSVVQAAQDMGYFPSSKTSAIASIMLDCTHKLNSQSIKIPRGTKFLASTKNAPSKPYSFVVTEDVNAVKDKNGHYFPIVNLAQGRIVRTELEFAPGNQILIRDEHIDRHNVRVWVNNTPWTDWTNKSIVNISGTSTVFYMRETVDGFTEIFFGEGEANYSATNGLLQSDYIGGLKPTAGSNIVIEYIRTDGAEANGAINFSYADTIQYVEVRNIIENYDDSKDYVGAIGGGDPETIERIRELAPIKREAQRRCVTSSDYESFVSERFGPVIQAVQCFTDPEKFGYAFLAIKPKDGLRLSSVLREDIQNYLRDYNISTITPSVMTPNYLFIKHNIKVTYSMNKLIESEQWLHGRVIDQIDKYYQDEVEIFNKSFHKSRLLTYVDNADISVLGSTAEISMVREIDNFFKTPMAGVKFYNRVGNQSLVSSEFEYIVSEEETYPIRYASTEPEGDLMVGKIVVGPFKTPLSGYTPYDKDDFQKNGDGFYYVIGEIRHEEDYIYWDLGAINLNTDNFLVPSIELFADPIEDNIFTKDGSLIVFENELRPQYTTITMEPIA</sequence>
<dbReference type="GO" id="GO:0098025">
    <property type="term" value="C:virus tail, baseplate"/>
    <property type="evidence" value="ECO:0007669"/>
    <property type="project" value="UniProtKB-UniRule"/>
</dbReference>
<dbReference type="Pfam" id="PF21871">
    <property type="entry name" value="Gp6_C-III"/>
    <property type="match status" value="1"/>
</dbReference>
<keyword evidence="1" id="KW-1227">Viral tail protein</keyword>
<feature type="domain" description="Baseplate wedge protein gp6 C-terminal" evidence="6">
    <location>
        <begin position="406"/>
        <end position="481"/>
    </location>
</feature>
<proteinExistence type="evidence at transcript level"/>
<dbReference type="HAMAP" id="MF_04102">
    <property type="entry name" value="BP06_T4"/>
    <property type="match status" value="1"/>
</dbReference>
<keyword evidence="8" id="KW-1185">Reference proteome</keyword>
<dbReference type="InterPro" id="IPR054065">
    <property type="entry name" value="Gp6_C-III"/>
</dbReference>
<evidence type="ECO:0000313" key="8">
    <source>
        <dbReference type="Proteomes" id="UP000203816"/>
    </source>
</evidence>
<feature type="domain" description="Baseplate structural protein gp6 C-terminal" evidence="4">
    <location>
        <begin position="488"/>
        <end position="592"/>
    </location>
</feature>
<dbReference type="InterPro" id="IPR049029">
    <property type="entry name" value="Gp6_II_1st"/>
</dbReference>
<accession>A0A192YA59</accession>
<dbReference type="Gene3D" id="3.30.300.200">
    <property type="match status" value="1"/>
</dbReference>
<dbReference type="Pfam" id="PF21379">
    <property type="entry name" value="Gp6-like_1st"/>
    <property type="match status" value="1"/>
</dbReference>